<organism evidence="7 8">
    <name type="scientific">Thermosipho melanesiensis</name>
    <dbReference type="NCBI Taxonomy" id="46541"/>
    <lineage>
        <taxon>Bacteria</taxon>
        <taxon>Thermotogati</taxon>
        <taxon>Thermotogota</taxon>
        <taxon>Thermotogae</taxon>
        <taxon>Thermotogales</taxon>
        <taxon>Fervidobacteriaceae</taxon>
        <taxon>Thermosipho</taxon>
    </lineage>
</organism>
<dbReference type="InterPro" id="IPR017927">
    <property type="entry name" value="FAD-bd_FR_type"/>
</dbReference>
<dbReference type="InterPro" id="IPR017938">
    <property type="entry name" value="Riboflavin_synthase-like_b-brl"/>
</dbReference>
<feature type="domain" description="FAD-binding FR-type" evidence="6">
    <location>
        <begin position="128"/>
        <end position="232"/>
    </location>
</feature>
<dbReference type="SUPFAM" id="SSF54292">
    <property type="entry name" value="2Fe-2S ferredoxin-like"/>
    <property type="match status" value="1"/>
</dbReference>
<evidence type="ECO:0000313" key="7">
    <source>
        <dbReference type="EMBL" id="APT73663.1"/>
    </source>
</evidence>
<dbReference type="InterPro" id="IPR039261">
    <property type="entry name" value="FNR_nucleotide-bd"/>
</dbReference>
<evidence type="ECO:0000256" key="4">
    <source>
        <dbReference type="ARBA" id="ARBA00023004"/>
    </source>
</evidence>
<dbReference type="Pfam" id="PF00970">
    <property type="entry name" value="FAD_binding_6"/>
    <property type="match status" value="1"/>
</dbReference>
<protein>
    <submittedName>
        <fullName evidence="7">Oxidoreductase</fullName>
    </submittedName>
</protein>
<dbReference type="SUPFAM" id="SSF63380">
    <property type="entry name" value="Riboflavin synthase domain-like"/>
    <property type="match status" value="1"/>
</dbReference>
<reference evidence="7 8" key="1">
    <citation type="submission" date="2014-02" db="EMBL/GenBank/DDBJ databases">
        <title>Diversity of Thermotogales isolates from hydrothermal vents.</title>
        <authorList>
            <person name="Haverkamp T.H.A."/>
            <person name="Lossouarn J."/>
            <person name="Geslin C."/>
            <person name="Nesbo C.L."/>
        </authorList>
    </citation>
    <scope>NUCLEOTIDE SEQUENCE [LARGE SCALE GENOMIC DNA]</scope>
    <source>
        <strain evidence="7 8">431</strain>
    </source>
</reference>
<dbReference type="CDD" id="cd00207">
    <property type="entry name" value="fer2"/>
    <property type="match status" value="1"/>
</dbReference>
<dbReference type="EMBL" id="CP007389">
    <property type="protein sequence ID" value="APT73663.1"/>
    <property type="molecule type" value="Genomic_DNA"/>
</dbReference>
<evidence type="ECO:0000259" key="6">
    <source>
        <dbReference type="PROSITE" id="PS51384"/>
    </source>
</evidence>
<dbReference type="Pfam" id="PF00111">
    <property type="entry name" value="Fer2"/>
    <property type="match status" value="1"/>
</dbReference>
<dbReference type="Gene3D" id="2.40.30.10">
    <property type="entry name" value="Translation factors"/>
    <property type="match status" value="1"/>
</dbReference>
<dbReference type="Gene3D" id="3.10.20.30">
    <property type="match status" value="1"/>
</dbReference>
<dbReference type="InterPro" id="IPR001041">
    <property type="entry name" value="2Fe-2S_ferredoxin-type"/>
</dbReference>
<evidence type="ECO:0000256" key="2">
    <source>
        <dbReference type="ARBA" id="ARBA00022630"/>
    </source>
</evidence>
<feature type="domain" description="2Fe-2S ferredoxin-type" evidence="5">
    <location>
        <begin position="32"/>
        <end position="125"/>
    </location>
</feature>
<keyword evidence="1" id="KW-0813">Transport</keyword>
<dbReference type="PROSITE" id="PS51085">
    <property type="entry name" value="2FE2S_FER_2"/>
    <property type="match status" value="1"/>
</dbReference>
<dbReference type="InterPro" id="IPR001709">
    <property type="entry name" value="Flavoprot_Pyr_Nucl_cyt_Rdtase"/>
</dbReference>
<keyword evidence="3" id="KW-0274">FAD</keyword>
<dbReference type="Proteomes" id="UP000185490">
    <property type="component" value="Chromosome"/>
</dbReference>
<keyword evidence="4" id="KW-0408">Iron</keyword>
<evidence type="ECO:0000259" key="5">
    <source>
        <dbReference type="PROSITE" id="PS51085"/>
    </source>
</evidence>
<keyword evidence="2" id="KW-0285">Flavoprotein</keyword>
<evidence type="ECO:0000256" key="3">
    <source>
        <dbReference type="ARBA" id="ARBA00022827"/>
    </source>
</evidence>
<dbReference type="PRINTS" id="PR00410">
    <property type="entry name" value="PHEHYDRXLASE"/>
</dbReference>
<dbReference type="PANTHER" id="PTHR43644:SF1">
    <property type="entry name" value="NAD(P)H-FLAVIN REDUCTASE"/>
    <property type="match status" value="1"/>
</dbReference>
<accession>A0ABN4UU25</accession>
<dbReference type="Gene3D" id="3.40.50.80">
    <property type="entry name" value="Nucleotide-binding domain of ferredoxin-NADP reductase (FNR) module"/>
    <property type="match status" value="1"/>
</dbReference>
<dbReference type="InterPro" id="IPR001433">
    <property type="entry name" value="OxRdtase_FAD/NAD-bd"/>
</dbReference>
<proteinExistence type="predicted"/>
<dbReference type="Pfam" id="PF00175">
    <property type="entry name" value="NAD_binding_1"/>
    <property type="match status" value="1"/>
</dbReference>
<keyword evidence="8" id="KW-1185">Reference proteome</keyword>
<dbReference type="InterPro" id="IPR012675">
    <property type="entry name" value="Beta-grasp_dom_sf"/>
</dbReference>
<dbReference type="InterPro" id="IPR036010">
    <property type="entry name" value="2Fe-2S_ferredoxin-like_sf"/>
</dbReference>
<gene>
    <name evidence="7" type="ORF">BW47_03530</name>
</gene>
<dbReference type="SUPFAM" id="SSF52343">
    <property type="entry name" value="Ferredoxin reductase-like, C-terminal NADP-linked domain"/>
    <property type="match status" value="1"/>
</dbReference>
<name>A0ABN4UU25_9BACT</name>
<dbReference type="RefSeq" id="WP_012056873.1">
    <property type="nucleotide sequence ID" value="NZ_CP007389.1"/>
</dbReference>
<dbReference type="PANTHER" id="PTHR43644">
    <property type="entry name" value="NA(+)-TRANSLOCATING NADH-QUINONE REDUCTASE SUBUNIT"/>
    <property type="match status" value="1"/>
</dbReference>
<dbReference type="PROSITE" id="PS51384">
    <property type="entry name" value="FAD_FR"/>
    <property type="match status" value="1"/>
</dbReference>
<dbReference type="PRINTS" id="PR00371">
    <property type="entry name" value="FPNCR"/>
</dbReference>
<dbReference type="InterPro" id="IPR008333">
    <property type="entry name" value="Cbr1-like_FAD-bd_dom"/>
</dbReference>
<evidence type="ECO:0000256" key="1">
    <source>
        <dbReference type="ARBA" id="ARBA00022448"/>
    </source>
</evidence>
<evidence type="ECO:0000313" key="8">
    <source>
        <dbReference type="Proteomes" id="UP000185490"/>
    </source>
</evidence>
<sequence length="365" mass="41287">MDVFFAPLIVGLISAVLSSFIVIVDAIVNNYGEVEIDINNGKRKLKVQGGKPLLFTLAEENIFIPSACGGRGSCGACKVKVLSDVGDYLPTELPYMSKEELSENIRLSCQIKVKKDIKIELPEELFNVKKFKVKVISLNNVTHDIKEVRLKLSEEINFKAGQYVQVVIPPYEKIKQPTQRAYSIASTPSKKDEIELLIRLVPGGIATTYVHNYLKVGDELEVIGPFGEFYMRDTQKDMICVAGGSGMAPIKSIIFDMYERGILDRNVWYFFGARTEKDLFYVDMFKELEKKWDKFHFIPALSEPHGDWKGEVGVITDVMVKYIETVIDKENEKEGYLCGSPGMINACETLMRKHGINEVYYDKFA</sequence>